<comment type="caution">
    <text evidence="2">The sequence shown here is derived from an EMBL/GenBank/DDBJ whole genome shotgun (WGS) entry which is preliminary data.</text>
</comment>
<reference evidence="2" key="1">
    <citation type="submission" date="2022-03" db="EMBL/GenBank/DDBJ databases">
        <authorList>
            <person name="Sayadi A."/>
        </authorList>
    </citation>
    <scope>NUCLEOTIDE SEQUENCE</scope>
</reference>
<dbReference type="Proteomes" id="UP001152888">
    <property type="component" value="Unassembled WGS sequence"/>
</dbReference>
<keyword evidence="3" id="KW-1185">Reference proteome</keyword>
<sequence>MVAYPTNVSTSNGDVACATWSACITRCRFYPRIPGSASGHRDRVRGRERKQQRDKIAIACDPESDLNGFHWSNAITILHDNEQFLKIPYYGDIRVRIANTACATIVLLESVSQVEISARDIRVRLLMQEINNTEASVGGKITGTTSVPGNKRTAKPNSSECLGRSQSDTSIVDANKCAPNVNKMSSLAEHRTWQGSRRGWSDTDLSVLSATAKEMIAHTLPMRDVWTSITFNAFVKSFVLVFVSDVDFDTKEKWELMSLVCDNVVCTAVQIEVGILFFQAYIKNGVK</sequence>
<proteinExistence type="predicted"/>
<evidence type="ECO:0000313" key="3">
    <source>
        <dbReference type="Proteomes" id="UP001152888"/>
    </source>
</evidence>
<gene>
    <name evidence="2" type="ORF">ACAOBT_LOCUS37134</name>
</gene>
<evidence type="ECO:0000256" key="1">
    <source>
        <dbReference type="SAM" id="MobiDB-lite"/>
    </source>
</evidence>
<dbReference type="OrthoDB" id="10431522at2759"/>
<protein>
    <submittedName>
        <fullName evidence="2">Uncharacterized protein</fullName>
    </submittedName>
</protein>
<evidence type="ECO:0000313" key="2">
    <source>
        <dbReference type="EMBL" id="CAH2019419.1"/>
    </source>
</evidence>
<feature type="compositionally biased region" description="Polar residues" evidence="1">
    <location>
        <begin position="155"/>
        <end position="167"/>
    </location>
</feature>
<name>A0A9P0QFE1_ACAOB</name>
<feature type="region of interest" description="Disordered" evidence="1">
    <location>
        <begin position="141"/>
        <end position="167"/>
    </location>
</feature>
<accession>A0A9P0QFE1</accession>
<dbReference type="EMBL" id="CAKOFQ010010235">
    <property type="protein sequence ID" value="CAH2019419.1"/>
    <property type="molecule type" value="Genomic_DNA"/>
</dbReference>
<dbReference type="AlphaFoldDB" id="A0A9P0QFE1"/>
<organism evidence="2 3">
    <name type="scientific">Acanthoscelides obtectus</name>
    <name type="common">Bean weevil</name>
    <name type="synonym">Bruchus obtectus</name>
    <dbReference type="NCBI Taxonomy" id="200917"/>
    <lineage>
        <taxon>Eukaryota</taxon>
        <taxon>Metazoa</taxon>
        <taxon>Ecdysozoa</taxon>
        <taxon>Arthropoda</taxon>
        <taxon>Hexapoda</taxon>
        <taxon>Insecta</taxon>
        <taxon>Pterygota</taxon>
        <taxon>Neoptera</taxon>
        <taxon>Endopterygota</taxon>
        <taxon>Coleoptera</taxon>
        <taxon>Polyphaga</taxon>
        <taxon>Cucujiformia</taxon>
        <taxon>Chrysomeloidea</taxon>
        <taxon>Chrysomelidae</taxon>
        <taxon>Bruchinae</taxon>
        <taxon>Bruchini</taxon>
        <taxon>Acanthoscelides</taxon>
    </lineage>
</organism>